<evidence type="ECO:0000313" key="11">
    <source>
        <dbReference type="Proteomes" id="UP000009049"/>
    </source>
</evidence>
<dbReference type="Proteomes" id="UP000009049">
    <property type="component" value="Chromosome"/>
</dbReference>
<dbReference type="PANTHER" id="PTHR22926:SF3">
    <property type="entry name" value="UNDECAPRENYL-PHOSPHATE ALPHA-N-ACETYLGLUCOSAMINYL 1-PHOSPHATE TRANSFERASE"/>
    <property type="match status" value="1"/>
</dbReference>
<accession>A4CP21</accession>
<feature type="transmembrane region" description="Helical" evidence="9">
    <location>
        <begin position="85"/>
        <end position="105"/>
    </location>
</feature>
<comment type="subcellular location">
    <subcellularLocation>
        <location evidence="1">Cell membrane</location>
        <topology evidence="1">Multi-pass membrane protein</topology>
    </subcellularLocation>
</comment>
<dbReference type="GO" id="GO:0071555">
    <property type="term" value="P:cell wall organization"/>
    <property type="evidence" value="ECO:0007669"/>
    <property type="project" value="TreeGrafter"/>
</dbReference>
<dbReference type="eggNOG" id="COG0472">
    <property type="taxonomic scope" value="Bacteria"/>
</dbReference>
<dbReference type="GO" id="GO:0046872">
    <property type="term" value="F:metal ion binding"/>
    <property type="evidence" value="ECO:0007669"/>
    <property type="project" value="UniProtKB-KW"/>
</dbReference>
<evidence type="ECO:0000256" key="3">
    <source>
        <dbReference type="ARBA" id="ARBA00022679"/>
    </source>
</evidence>
<evidence type="ECO:0000313" key="10">
    <source>
        <dbReference type="EMBL" id="EAR14638.1"/>
    </source>
</evidence>
<evidence type="ECO:0000256" key="7">
    <source>
        <dbReference type="PIRSR" id="PIRSR600715-1"/>
    </source>
</evidence>
<dbReference type="GO" id="GO:0016780">
    <property type="term" value="F:phosphotransferase activity, for other substituted phosphate groups"/>
    <property type="evidence" value="ECO:0007669"/>
    <property type="project" value="InterPro"/>
</dbReference>
<feature type="transmembrane region" description="Helical" evidence="9">
    <location>
        <begin position="232"/>
        <end position="250"/>
    </location>
</feature>
<keyword evidence="2" id="KW-1003">Cell membrane</keyword>
<keyword evidence="7" id="KW-0460">Magnesium</keyword>
<feature type="binding site" evidence="7">
    <location>
        <position position="229"/>
    </location>
    <ligand>
        <name>Mg(2+)</name>
        <dbReference type="ChEBI" id="CHEBI:18420"/>
    </ligand>
</feature>
<dbReference type="PANTHER" id="PTHR22926">
    <property type="entry name" value="PHOSPHO-N-ACETYLMURAMOYL-PENTAPEPTIDE-TRANSFERASE"/>
    <property type="match status" value="1"/>
</dbReference>
<dbReference type="GO" id="GO:0044038">
    <property type="term" value="P:cell wall macromolecule biosynthetic process"/>
    <property type="evidence" value="ECO:0007669"/>
    <property type="project" value="TreeGrafter"/>
</dbReference>
<dbReference type="HOGENOM" id="CLU_023982_1_1_10"/>
<feature type="binding site" evidence="7">
    <location>
        <position position="168"/>
    </location>
    <ligand>
        <name>Mg(2+)</name>
        <dbReference type="ChEBI" id="CHEBI:18420"/>
    </ligand>
</feature>
<gene>
    <name evidence="10" type="ordered locus">RB2501_01141</name>
</gene>
<sequence length="477" mass="52918">MLHNLGLLSETYFLVPIVAITAWAISIRIFPVIIYVVQKKNLMDDPGERSSHSQKTPTLGGVGMFLAFCITLMLFGIFLEFSNADLIKLISIVATTTILLFLGIKDDLIVLAPKKKFMGQIFSAGIVILLTDIRITGFGGMLGVWEMPYWVSVLFSLFVFIVIINAFNLTDGIDGLAGSLATLASLIFGVFFLVNGNLLLAVTSFALIGAILGFLVFNFAKRDKLFMGDSGSLFLGYLLAYQGMSFIMVNHEPFAAFTMPHAPTALLAVLSYPIIDSLRVFTIRLIENRSPFSPDRNHIHHRFIARGFSHIQATAAIILSNILLVAAIWLINDWNPTLQLVIGFVLGSLLYKYPFLIPERRESAPGVAPIPVKRPQAADARPLPVTEPVAERYAYSETKELQQKRTHVFAEAKRRFVVHRTRQEPEKPADEHPDSREPQGESRAGGKVPAAAHENGQPAPERSGWARSPDYPRRKTE</sequence>
<evidence type="ECO:0000256" key="2">
    <source>
        <dbReference type="ARBA" id="ARBA00022475"/>
    </source>
</evidence>
<keyword evidence="3 10" id="KW-0808">Transferase</keyword>
<keyword evidence="6 9" id="KW-0472">Membrane</keyword>
<dbReference type="RefSeq" id="WP_015755426.1">
    <property type="nucleotide sequence ID" value="NC_013222.1"/>
</dbReference>
<evidence type="ECO:0000256" key="8">
    <source>
        <dbReference type="SAM" id="MobiDB-lite"/>
    </source>
</evidence>
<evidence type="ECO:0000256" key="6">
    <source>
        <dbReference type="ARBA" id="ARBA00023136"/>
    </source>
</evidence>
<dbReference type="GO" id="GO:0009103">
    <property type="term" value="P:lipopolysaccharide biosynthetic process"/>
    <property type="evidence" value="ECO:0007669"/>
    <property type="project" value="TreeGrafter"/>
</dbReference>
<organism evidence="10 11">
    <name type="scientific">Robiginitalea biformata (strain ATCC BAA-864 / DSM 15991 / KCTC 12146 / HTCC2501)</name>
    <dbReference type="NCBI Taxonomy" id="313596"/>
    <lineage>
        <taxon>Bacteria</taxon>
        <taxon>Pseudomonadati</taxon>
        <taxon>Bacteroidota</taxon>
        <taxon>Flavobacteriia</taxon>
        <taxon>Flavobacteriales</taxon>
        <taxon>Flavobacteriaceae</taxon>
        <taxon>Robiginitalea</taxon>
    </lineage>
</organism>
<feature type="transmembrane region" description="Helical" evidence="9">
    <location>
        <begin position="12"/>
        <end position="37"/>
    </location>
</feature>
<feature type="transmembrane region" description="Helical" evidence="9">
    <location>
        <begin position="337"/>
        <end position="353"/>
    </location>
</feature>
<dbReference type="CDD" id="cd06853">
    <property type="entry name" value="GT_WecA_like"/>
    <property type="match status" value="1"/>
</dbReference>
<feature type="transmembrane region" description="Helical" evidence="9">
    <location>
        <begin position="176"/>
        <end position="194"/>
    </location>
</feature>
<dbReference type="OrthoDB" id="9783652at2"/>
<evidence type="ECO:0000256" key="5">
    <source>
        <dbReference type="ARBA" id="ARBA00022989"/>
    </source>
</evidence>
<name>A4CP21_ROBBH</name>
<feature type="transmembrane region" description="Helical" evidence="9">
    <location>
        <begin position="307"/>
        <end position="331"/>
    </location>
</feature>
<evidence type="ECO:0000256" key="4">
    <source>
        <dbReference type="ARBA" id="ARBA00022692"/>
    </source>
</evidence>
<feature type="transmembrane region" description="Helical" evidence="9">
    <location>
        <begin position="58"/>
        <end position="79"/>
    </location>
</feature>
<proteinExistence type="predicted"/>
<reference evidence="10 11" key="1">
    <citation type="journal article" date="2009" name="J. Bacteriol.">
        <title>Complete genome sequence of Robiginitalea biformata HTCC2501.</title>
        <authorList>
            <person name="Oh H.M."/>
            <person name="Giovannoni S.J."/>
            <person name="Lee K."/>
            <person name="Ferriera S."/>
            <person name="Johnson J."/>
            <person name="Cho J.C."/>
        </authorList>
    </citation>
    <scope>NUCLEOTIDE SEQUENCE [LARGE SCALE GENOMIC DNA]</scope>
    <source>
        <strain evidence="11">ATCC BAA-864 / HTCC2501 / KCTC 12146</strain>
    </source>
</reference>
<dbReference type="InterPro" id="IPR018480">
    <property type="entry name" value="PNAcMuramoyl-5peptid_Trfase_CS"/>
</dbReference>
<evidence type="ECO:0000256" key="9">
    <source>
        <dbReference type="SAM" id="Phobius"/>
    </source>
</evidence>
<feature type="region of interest" description="Disordered" evidence="8">
    <location>
        <begin position="415"/>
        <end position="477"/>
    </location>
</feature>
<feature type="transmembrane region" description="Helical" evidence="9">
    <location>
        <begin position="262"/>
        <end position="286"/>
    </location>
</feature>
<feature type="transmembrane region" description="Helical" evidence="9">
    <location>
        <begin position="149"/>
        <end position="169"/>
    </location>
</feature>
<protein>
    <submittedName>
        <fullName evidence="10">UDP-N-acetylmuramyl pentapeptide phosphotransferase/UDP-N-acetylglucosamine-1-phosphate transferase-like protein</fullName>
    </submittedName>
</protein>
<feature type="transmembrane region" description="Helical" evidence="9">
    <location>
        <begin position="200"/>
        <end position="220"/>
    </location>
</feature>
<evidence type="ECO:0000256" key="1">
    <source>
        <dbReference type="ARBA" id="ARBA00004651"/>
    </source>
</evidence>
<keyword evidence="4 9" id="KW-0812">Transmembrane</keyword>
<dbReference type="EMBL" id="CP001712">
    <property type="protein sequence ID" value="EAR14638.1"/>
    <property type="molecule type" value="Genomic_DNA"/>
</dbReference>
<dbReference type="KEGG" id="rbi:RB2501_01141"/>
<dbReference type="AlphaFoldDB" id="A4CP21"/>
<feature type="transmembrane region" description="Helical" evidence="9">
    <location>
        <begin position="117"/>
        <end position="137"/>
    </location>
</feature>
<keyword evidence="7" id="KW-0479">Metal-binding</keyword>
<keyword evidence="5 9" id="KW-1133">Transmembrane helix</keyword>
<comment type="cofactor">
    <cofactor evidence="7">
        <name>Mg(2+)</name>
        <dbReference type="ChEBI" id="CHEBI:18420"/>
    </cofactor>
</comment>
<dbReference type="GO" id="GO:0005886">
    <property type="term" value="C:plasma membrane"/>
    <property type="evidence" value="ECO:0007669"/>
    <property type="project" value="UniProtKB-SubCell"/>
</dbReference>
<keyword evidence="11" id="KW-1185">Reference proteome</keyword>
<dbReference type="PROSITE" id="PS01348">
    <property type="entry name" value="MRAY_2"/>
    <property type="match status" value="1"/>
</dbReference>
<dbReference type="InterPro" id="IPR000715">
    <property type="entry name" value="Glycosyl_transferase_4"/>
</dbReference>
<feature type="compositionally biased region" description="Basic and acidic residues" evidence="8">
    <location>
        <begin position="421"/>
        <end position="440"/>
    </location>
</feature>
<dbReference type="Pfam" id="PF00953">
    <property type="entry name" value="Glycos_transf_4"/>
    <property type="match status" value="1"/>
</dbReference>
<dbReference type="STRING" id="313596.RB2501_01141"/>